<dbReference type="OrthoDB" id="6081310at2759"/>
<keyword evidence="9 10" id="KW-0539">Nucleus</keyword>
<evidence type="ECO:0000256" key="4">
    <source>
        <dbReference type="ARBA" id="ARBA00022833"/>
    </source>
</evidence>
<dbReference type="GO" id="GO:0043565">
    <property type="term" value="F:sequence-specific DNA binding"/>
    <property type="evidence" value="ECO:0007669"/>
    <property type="project" value="InterPro"/>
</dbReference>
<dbReference type="KEGG" id="spu:579483"/>
<comment type="subcellular location">
    <subcellularLocation>
        <location evidence="1 10">Nucleus</location>
    </subcellularLocation>
</comment>
<accession>A0A7M7P3Z7</accession>
<dbReference type="CDD" id="cd06941">
    <property type="entry name" value="NR_LBD_DmE78_like"/>
    <property type="match status" value="1"/>
</dbReference>
<evidence type="ECO:0000256" key="2">
    <source>
        <dbReference type="ARBA" id="ARBA00022723"/>
    </source>
</evidence>
<dbReference type="PANTHER" id="PTHR45805:SF10">
    <property type="entry name" value="ECDYSONE-INDUCED PROTEIN 78C"/>
    <property type="match status" value="1"/>
</dbReference>
<feature type="domain" description="Nuclear receptor" evidence="12">
    <location>
        <begin position="74"/>
        <end position="150"/>
    </location>
</feature>
<keyword evidence="3 10" id="KW-0863">Zinc-finger</keyword>
<dbReference type="GO" id="GO:0003700">
    <property type="term" value="F:DNA-binding transcription factor activity"/>
    <property type="evidence" value="ECO:0007669"/>
    <property type="project" value="InterPro"/>
</dbReference>
<feature type="compositionally biased region" description="Polar residues" evidence="11">
    <location>
        <begin position="42"/>
        <end position="68"/>
    </location>
</feature>
<dbReference type="PROSITE" id="PS51843">
    <property type="entry name" value="NR_LBD"/>
    <property type="match status" value="1"/>
</dbReference>
<dbReference type="SMART" id="SM00430">
    <property type="entry name" value="HOLI"/>
    <property type="match status" value="1"/>
</dbReference>
<evidence type="ECO:0000256" key="7">
    <source>
        <dbReference type="ARBA" id="ARBA00023163"/>
    </source>
</evidence>
<reference evidence="15" key="1">
    <citation type="submission" date="2015-02" db="EMBL/GenBank/DDBJ databases">
        <title>Genome sequencing for Strongylocentrotus purpuratus.</title>
        <authorList>
            <person name="Murali S."/>
            <person name="Liu Y."/>
            <person name="Vee V."/>
            <person name="English A."/>
            <person name="Wang M."/>
            <person name="Skinner E."/>
            <person name="Han Y."/>
            <person name="Muzny D.M."/>
            <person name="Worley K.C."/>
            <person name="Gibbs R.A."/>
        </authorList>
    </citation>
    <scope>NUCLEOTIDE SEQUENCE</scope>
</reference>
<feature type="region of interest" description="Disordered" evidence="11">
    <location>
        <begin position="149"/>
        <end position="190"/>
    </location>
</feature>
<organism evidence="14 15">
    <name type="scientific">Strongylocentrotus purpuratus</name>
    <name type="common">Purple sea urchin</name>
    <dbReference type="NCBI Taxonomy" id="7668"/>
    <lineage>
        <taxon>Eukaryota</taxon>
        <taxon>Metazoa</taxon>
        <taxon>Echinodermata</taxon>
        <taxon>Eleutherozoa</taxon>
        <taxon>Echinozoa</taxon>
        <taxon>Echinoidea</taxon>
        <taxon>Euechinoidea</taxon>
        <taxon>Echinacea</taxon>
        <taxon>Camarodonta</taxon>
        <taxon>Echinidea</taxon>
        <taxon>Strongylocentrotidae</taxon>
        <taxon>Strongylocentrotus</taxon>
    </lineage>
</organism>
<keyword evidence="5 10" id="KW-0805">Transcription regulation</keyword>
<dbReference type="OMA" id="WQQFATR"/>
<dbReference type="Gene3D" id="1.10.565.10">
    <property type="entry name" value="Retinoid X Receptor"/>
    <property type="match status" value="1"/>
</dbReference>
<evidence type="ECO:0000259" key="13">
    <source>
        <dbReference type="PROSITE" id="PS51843"/>
    </source>
</evidence>
<dbReference type="GO" id="GO:0008270">
    <property type="term" value="F:zinc ion binding"/>
    <property type="evidence" value="ECO:0007669"/>
    <property type="project" value="UniProtKB-KW"/>
</dbReference>
<dbReference type="InterPro" id="IPR013088">
    <property type="entry name" value="Znf_NHR/GATA"/>
</dbReference>
<evidence type="ECO:0000256" key="8">
    <source>
        <dbReference type="ARBA" id="ARBA00023170"/>
    </source>
</evidence>
<keyword evidence="8 10" id="KW-0675">Receptor</keyword>
<keyword evidence="6 10" id="KW-0238">DNA-binding</keyword>
<keyword evidence="2 10" id="KW-0479">Metal-binding</keyword>
<name>A0A7M7P3Z7_STRPU</name>
<dbReference type="CDD" id="cd06916">
    <property type="entry name" value="NR_DBD_like"/>
    <property type="match status" value="1"/>
</dbReference>
<proteinExistence type="inferred from homology"/>
<evidence type="ECO:0000256" key="10">
    <source>
        <dbReference type="RuleBase" id="RU004334"/>
    </source>
</evidence>
<dbReference type="SMART" id="SM00399">
    <property type="entry name" value="ZnF_C4"/>
    <property type="match status" value="1"/>
</dbReference>
<dbReference type="PROSITE" id="PS51030">
    <property type="entry name" value="NUCLEAR_REC_DBD_2"/>
    <property type="match status" value="1"/>
</dbReference>
<dbReference type="InterPro" id="IPR001628">
    <property type="entry name" value="Znf_hrmn_rcpt"/>
</dbReference>
<dbReference type="SUPFAM" id="SSF57716">
    <property type="entry name" value="Glucocorticoid receptor-like (DNA-binding domain)"/>
    <property type="match status" value="1"/>
</dbReference>
<evidence type="ECO:0000256" key="3">
    <source>
        <dbReference type="ARBA" id="ARBA00022771"/>
    </source>
</evidence>
<protein>
    <submittedName>
        <fullName evidence="14">Uncharacterized protein</fullName>
    </submittedName>
</protein>
<dbReference type="PRINTS" id="PR00398">
    <property type="entry name" value="STRDHORMONER"/>
</dbReference>
<dbReference type="Pfam" id="PF00105">
    <property type="entry name" value="zf-C4"/>
    <property type="match status" value="1"/>
</dbReference>
<keyword evidence="4 10" id="KW-0862">Zinc</keyword>
<dbReference type="InterPro" id="IPR048008">
    <property type="entry name" value="NR_LBD_DmE78-like"/>
</dbReference>
<evidence type="ECO:0000313" key="14">
    <source>
        <dbReference type="EnsemblMetazoa" id="XP_030845083"/>
    </source>
</evidence>
<comment type="similarity">
    <text evidence="10">Belongs to the nuclear hormone receptor family.</text>
</comment>
<keyword evidence="15" id="KW-1185">Reference proteome</keyword>
<evidence type="ECO:0000256" key="5">
    <source>
        <dbReference type="ARBA" id="ARBA00023015"/>
    </source>
</evidence>
<dbReference type="GeneID" id="579483"/>
<keyword evidence="7 10" id="KW-0804">Transcription</keyword>
<feature type="region of interest" description="Disordered" evidence="11">
    <location>
        <begin position="30"/>
        <end position="69"/>
    </location>
</feature>
<evidence type="ECO:0000256" key="11">
    <source>
        <dbReference type="SAM" id="MobiDB-lite"/>
    </source>
</evidence>
<sequence>MTGLDFLPEAMFEQVLTALSNVQVPLPSNGASPGTFLDDTPSHTPTAMAATSTSHQPVQKPTSTQGHMQSPPPNSCCQVCGDKSSGFHYGVLACEGCKGFFRRSSKREKEYTCRHGNGHCTIGRMNRNRCQHCRFKKCLAVGMSRDGKTSVRYGRVPQRGKKNGPVAGLSPGGATAMRKKSTDSEYGPSDTDDILQPFPPMPVNGSTFDLTPPHSMLPMGADPSLHLKQAEMYELVNTISYAFRMTCLYTPSSAPFLRGFTFPQENQNSHFPSEDMDARGRNQWVQLAHILDQAVSGQVEFAKAIPGFRNLTQDDQLLLLKSSFFEMWVVRIAPLLMIPSAPHTNNGMGPLMASLTMDMHHSPSSGVNGMGTGSLLWQQLYHVFGSDLYHAMHQFSQEFNQLGLLETEVALYASSLLAANDIMGLSNPQAVAELQHQLVEALQVQVDGNHPSAAAPLMATLYGRVQELRRIGGMHRDFVMGCSQRWPDLCPGLPALYTEMMDITVM</sequence>
<dbReference type="InParanoid" id="A0A7M7P3Z7"/>
<evidence type="ECO:0000313" key="15">
    <source>
        <dbReference type="Proteomes" id="UP000007110"/>
    </source>
</evidence>
<dbReference type="SUPFAM" id="SSF48508">
    <property type="entry name" value="Nuclear receptor ligand-binding domain"/>
    <property type="match status" value="1"/>
</dbReference>
<evidence type="ECO:0000256" key="6">
    <source>
        <dbReference type="ARBA" id="ARBA00023125"/>
    </source>
</evidence>
<dbReference type="InterPro" id="IPR035500">
    <property type="entry name" value="NHR-like_dom_sf"/>
</dbReference>
<dbReference type="RefSeq" id="XP_030845083.1">
    <property type="nucleotide sequence ID" value="XM_030989223.1"/>
</dbReference>
<dbReference type="EnsemblMetazoa" id="XM_030989223">
    <property type="protein sequence ID" value="XP_030845083"/>
    <property type="gene ID" value="LOC579483"/>
</dbReference>
<dbReference type="AlphaFoldDB" id="A0A7M7P3Z7"/>
<dbReference type="Gene3D" id="3.30.50.10">
    <property type="entry name" value="Erythroid Transcription Factor GATA-1, subunit A"/>
    <property type="match status" value="1"/>
</dbReference>
<evidence type="ECO:0000256" key="9">
    <source>
        <dbReference type="ARBA" id="ARBA00023242"/>
    </source>
</evidence>
<dbReference type="InterPro" id="IPR000536">
    <property type="entry name" value="Nucl_hrmn_rcpt_lig-bd"/>
</dbReference>
<evidence type="ECO:0000256" key="1">
    <source>
        <dbReference type="ARBA" id="ARBA00004123"/>
    </source>
</evidence>
<dbReference type="Proteomes" id="UP000007110">
    <property type="component" value="Unassembled WGS sequence"/>
</dbReference>
<dbReference type="Pfam" id="PF00104">
    <property type="entry name" value="Hormone_recep"/>
    <property type="match status" value="1"/>
</dbReference>
<dbReference type="PANTHER" id="PTHR45805">
    <property type="entry name" value="NUCLEAR HORMONE RECEPTOR HR3-RELATED"/>
    <property type="match status" value="1"/>
</dbReference>
<dbReference type="PROSITE" id="PS00031">
    <property type="entry name" value="NUCLEAR_REC_DBD_1"/>
    <property type="match status" value="1"/>
</dbReference>
<feature type="domain" description="NR LBD" evidence="13">
    <location>
        <begin position="231"/>
        <end position="501"/>
    </location>
</feature>
<reference evidence="14" key="2">
    <citation type="submission" date="2021-01" db="UniProtKB">
        <authorList>
            <consortium name="EnsemblMetazoa"/>
        </authorList>
    </citation>
    <scope>IDENTIFICATION</scope>
</reference>
<dbReference type="GO" id="GO:0005634">
    <property type="term" value="C:nucleus"/>
    <property type="evidence" value="ECO:0007669"/>
    <property type="project" value="UniProtKB-SubCell"/>
</dbReference>
<dbReference type="PRINTS" id="PR00047">
    <property type="entry name" value="STROIDFINGER"/>
</dbReference>
<evidence type="ECO:0000259" key="12">
    <source>
        <dbReference type="PROSITE" id="PS51030"/>
    </source>
</evidence>
<dbReference type="InterPro" id="IPR001723">
    <property type="entry name" value="Nuclear_hrmn_rcpt"/>
</dbReference>